<dbReference type="Pfam" id="PF13857">
    <property type="entry name" value="Ank_5"/>
    <property type="match status" value="1"/>
</dbReference>
<proteinExistence type="predicted"/>
<dbReference type="InterPro" id="IPR002110">
    <property type="entry name" value="Ankyrin_rpt"/>
</dbReference>
<keyword evidence="1" id="KW-0677">Repeat</keyword>
<keyword evidence="5" id="KW-1185">Reference proteome</keyword>
<dbReference type="Proteomes" id="UP001590951">
    <property type="component" value="Unassembled WGS sequence"/>
</dbReference>
<dbReference type="PANTHER" id="PTHR24123:SF33">
    <property type="entry name" value="PROTEIN HOS4"/>
    <property type="match status" value="1"/>
</dbReference>
<gene>
    <name evidence="4" type="ORF">ABVK25_004879</name>
</gene>
<name>A0ABR4BB15_9LECA</name>
<protein>
    <submittedName>
        <fullName evidence="4">Uncharacterized protein</fullName>
    </submittedName>
</protein>
<feature type="repeat" description="ANK" evidence="3">
    <location>
        <begin position="208"/>
        <end position="240"/>
    </location>
</feature>
<reference evidence="4 5" key="1">
    <citation type="submission" date="2024-09" db="EMBL/GenBank/DDBJ databases">
        <title>Rethinking Asexuality: The Enigmatic Case of Functional Sexual Genes in Lepraria (Stereocaulaceae).</title>
        <authorList>
            <person name="Doellman M."/>
            <person name="Sun Y."/>
            <person name="Barcenas-Pena A."/>
            <person name="Lumbsch H.T."/>
            <person name="Grewe F."/>
        </authorList>
    </citation>
    <scope>NUCLEOTIDE SEQUENCE [LARGE SCALE GENOMIC DNA]</scope>
    <source>
        <strain evidence="4 5">Grewe 0041</strain>
    </source>
</reference>
<organism evidence="4 5">
    <name type="scientific">Lepraria finkii</name>
    <dbReference type="NCBI Taxonomy" id="1340010"/>
    <lineage>
        <taxon>Eukaryota</taxon>
        <taxon>Fungi</taxon>
        <taxon>Dikarya</taxon>
        <taxon>Ascomycota</taxon>
        <taxon>Pezizomycotina</taxon>
        <taxon>Lecanoromycetes</taxon>
        <taxon>OSLEUM clade</taxon>
        <taxon>Lecanoromycetidae</taxon>
        <taxon>Lecanorales</taxon>
        <taxon>Lecanorineae</taxon>
        <taxon>Stereocaulaceae</taxon>
        <taxon>Lepraria</taxon>
    </lineage>
</organism>
<evidence type="ECO:0000313" key="5">
    <source>
        <dbReference type="Proteomes" id="UP001590951"/>
    </source>
</evidence>
<feature type="repeat" description="ANK" evidence="3">
    <location>
        <begin position="165"/>
        <end position="197"/>
    </location>
</feature>
<dbReference type="InterPro" id="IPR051165">
    <property type="entry name" value="Multifunctional_ANK_Repeat"/>
</dbReference>
<evidence type="ECO:0000256" key="3">
    <source>
        <dbReference type="PROSITE-ProRule" id="PRU00023"/>
    </source>
</evidence>
<dbReference type="PANTHER" id="PTHR24123">
    <property type="entry name" value="ANKYRIN REPEAT-CONTAINING"/>
    <property type="match status" value="1"/>
</dbReference>
<evidence type="ECO:0000256" key="2">
    <source>
        <dbReference type="ARBA" id="ARBA00023043"/>
    </source>
</evidence>
<dbReference type="PROSITE" id="PS50088">
    <property type="entry name" value="ANK_REPEAT"/>
    <property type="match status" value="2"/>
</dbReference>
<dbReference type="InterPro" id="IPR036770">
    <property type="entry name" value="Ankyrin_rpt-contain_sf"/>
</dbReference>
<comment type="caution">
    <text evidence="4">The sequence shown here is derived from an EMBL/GenBank/DDBJ whole genome shotgun (WGS) entry which is preliminary data.</text>
</comment>
<dbReference type="SUPFAM" id="SSF48403">
    <property type="entry name" value="Ankyrin repeat"/>
    <property type="match status" value="1"/>
</dbReference>
<dbReference type="Gene3D" id="1.25.40.20">
    <property type="entry name" value="Ankyrin repeat-containing domain"/>
    <property type="match status" value="2"/>
</dbReference>
<dbReference type="Pfam" id="PF12796">
    <property type="entry name" value="Ank_2"/>
    <property type="match status" value="1"/>
</dbReference>
<evidence type="ECO:0000256" key="1">
    <source>
        <dbReference type="ARBA" id="ARBA00022737"/>
    </source>
</evidence>
<evidence type="ECO:0000313" key="4">
    <source>
        <dbReference type="EMBL" id="KAL2055057.1"/>
    </source>
</evidence>
<dbReference type="SMART" id="SM00248">
    <property type="entry name" value="ANK"/>
    <property type="match status" value="3"/>
</dbReference>
<dbReference type="PROSITE" id="PS50297">
    <property type="entry name" value="ANK_REP_REGION"/>
    <property type="match status" value="2"/>
</dbReference>
<dbReference type="EMBL" id="JBHFEH010000013">
    <property type="protein sequence ID" value="KAL2055057.1"/>
    <property type="molecule type" value="Genomic_DNA"/>
</dbReference>
<keyword evidence="2 3" id="KW-0040">ANK repeat</keyword>
<accession>A0ABR4BB15</accession>
<sequence length="272" mass="29964">MEAQIKATLGEELHQTCEDGDLDTILKHISRRRAANPSYKPPFPEMMYTAAGKDNLNVVKYCLENGAAVTDNVMQKVLISRAKNTYIYFLESQAVEVDHYIPWFGDILSNVATDDDFEWAKICLSHGANPNKNLYEEHKTILAAVAELASVEMAALLVENGAHVKGSGAIVMAAEEGKLKMVEILLENGADIDEIGIEHPTDERYREDMGSALHRAVNGGHRDVVRFLIEKGADVGLRDLLGRTPMDLALARNKRGASGDVEGGWCRNSVTR</sequence>